<feature type="region of interest" description="Disordered" evidence="1">
    <location>
        <begin position="264"/>
        <end position="287"/>
    </location>
</feature>
<dbReference type="InterPro" id="IPR002156">
    <property type="entry name" value="RNaseH_domain"/>
</dbReference>
<dbReference type="SUPFAM" id="SSF56219">
    <property type="entry name" value="DNase I-like"/>
    <property type="match status" value="1"/>
</dbReference>
<dbReference type="InterPro" id="IPR036691">
    <property type="entry name" value="Endo/exonu/phosph_ase_sf"/>
</dbReference>
<dbReference type="Pfam" id="PF14392">
    <property type="entry name" value="zf-CCHC_4"/>
    <property type="match status" value="1"/>
</dbReference>
<dbReference type="InterPro" id="IPR000477">
    <property type="entry name" value="RT_dom"/>
</dbReference>
<dbReference type="Pfam" id="PF14111">
    <property type="entry name" value="DUF4283"/>
    <property type="match status" value="1"/>
</dbReference>
<evidence type="ECO:0000256" key="1">
    <source>
        <dbReference type="SAM" id="MobiDB-lite"/>
    </source>
</evidence>
<evidence type="ECO:0000313" key="3">
    <source>
        <dbReference type="EMBL" id="SPC85133.1"/>
    </source>
</evidence>
<dbReference type="PROSITE" id="PS50878">
    <property type="entry name" value="RT_POL"/>
    <property type="match status" value="1"/>
</dbReference>
<dbReference type="InterPro" id="IPR043502">
    <property type="entry name" value="DNA/RNA_pol_sf"/>
</dbReference>
<dbReference type="InterPro" id="IPR044730">
    <property type="entry name" value="RNase_H-like_dom_plant"/>
</dbReference>
<dbReference type="EMBL" id="OIVN01000760">
    <property type="protein sequence ID" value="SPC85133.1"/>
    <property type="molecule type" value="Genomic_DNA"/>
</dbReference>
<protein>
    <recommendedName>
        <fullName evidence="2">Reverse transcriptase domain-containing protein</fullName>
    </recommendedName>
</protein>
<dbReference type="InterPro" id="IPR036397">
    <property type="entry name" value="RNaseH_sf"/>
</dbReference>
<dbReference type="Pfam" id="PF13966">
    <property type="entry name" value="zf-RVT"/>
    <property type="match status" value="1"/>
</dbReference>
<sequence>MEDLNGMWQRLSLSETEEDRFNLEPSDQSDTHILAVKFFTRRVINVEAVTRTFRPLWRSEKGFSARDMGDNIMLFEFEDEADLKRVLMAEPWSYDKSLVQIHNLPVLSLKREVAVGLGSTIGEVLTTTESDEELGGGRVMRIRVKVNINKPLCLGRKIELANGKDSWVAFRYERPQNFCYWCGLLTHGEKDCDLWLRNHANLRQEDQAYGAWLRATGSRPYRKVEIHVAGRAQNGEGSVKASRGVTEAVVDNPPTGKALVNVSARQERDGAKNPGSTTIIPDLGQSDRGSFEEQLKEIDKEMGFLNENLGELKVQENFPCPSDTVLENPIIPGSHDLYPHQGVRLLFKDISNSNPTTTPGKSTKVDEGLWKKKARAKNNGPEPIGVVLSEKRTSDSMNDDMVVIGRPGKILRTTPMEVESAVAGIPEAWRLTFFYGAPETHRRIETWNLLRRLNQQFLLPRCCMGDFNEIVKNEEMHGRNRRPDRQMQGFRDAMDECDLLDLGYRGSPFTWCNNRDPPATTWVRLDRGLANLSWVQKFPAALVEHLDVINSDHKCLILTREPRGAHCFQRKLFRFEEVWTSDEGSFGCVTRQLREKKQKLAEAEEEAMQGGSLDKIRKLKSEVNFLLEKEERLWRQRSQVIWLSKGDRNTRFFHGCAYQRQRRNKILGLKDEDGVWREDKAKVAGLIMQHFDNIFRTSLPENIEEAVAHVPNLISQEVNDTLTSEFTAREVELALKQMAPLKASGPNGMPLLFFQKYWKVVSPEVTQGVLSCLNSGHILNVINHTFITLIPKVKTAEKITEFRPISLCNVIYKLISKVIANRLKGILLSIISEAQSAFVLGRLITDNVLIAFETLHHMHSTKIGRDGAMAMKLDMSKAYDRVEWSFLEKIMRKMGFHPRWVSLIMNCISTVSYSILVNGEPHGFLKPSQGIRQGDPLSSYLFLLCAKGLHYLISNAKDRGNLQGISLCRNGPKITHLFFVDDSLLFSKATLKDCAIIQEILTTYEKASGQQVNKDKTTIFFSKATPMTIQNAIKDSLGVPIIWQYEKYLGLPSLMGRHRVASFSHIKERVWSKIKGWKGKILSQAGREIMIKAVAQAVPTYAMSYFRLPIRLCQDIESMIRKFWWSQGQEQNKICWVKWNSLCHPKGVGGMGFREMRKFNDALLGKQVWRLLEDTSSLFHRVFKEKFFPNGTLLDATLNRRCSYEWQNILKARDIILKGAAWRVGDGKTIKIWRDKWLLEDHHQKIVFPGPAVLAKSTVSQLFLSNVLRWNENLIDQLFQPYDAATIKSIPLSNRVTTDVLFWQGTKSGVYSVRSGYRSLLEEEIKNLPSSSNQSQMNQVWREVWSLHVPRKIQMFAWRALKDSLPSKFKLWKRTVVQDPVCEFCLAQTEDLVHALWDCPSIQPAWAKEDWLSSIQKDRATDFLELWTRISGLSPPKLEVFTTMCWAIWQRRNKLRLNKTVEKIENTGIFARARWKPPSQCRFKVNYDGATFQNSDEAGLGVVIRDNTGQAIATLSQKIKYPHSVEATKALAARRVVQFAIDLGLREAEFKGDSTTITEALISGSYNQAVFGPIIEDARSLKRMMHNHLFSHVKHSGNVVAHTLARRAQFCSIPIIRMGNVPIELESLLRQDSSF</sequence>
<dbReference type="CDD" id="cd22249">
    <property type="entry name" value="UDM1_RNF168_RNF169-like"/>
    <property type="match status" value="1"/>
</dbReference>
<dbReference type="PANTHER" id="PTHR33116:SF86">
    <property type="entry name" value="REVERSE TRANSCRIPTASE DOMAIN-CONTAINING PROTEIN"/>
    <property type="match status" value="1"/>
</dbReference>
<dbReference type="CDD" id="cd06222">
    <property type="entry name" value="RNase_H_like"/>
    <property type="match status" value="1"/>
</dbReference>
<dbReference type="Pfam" id="PF13456">
    <property type="entry name" value="RVT_3"/>
    <property type="match status" value="1"/>
</dbReference>
<dbReference type="Gene3D" id="3.60.10.10">
    <property type="entry name" value="Endonuclease/exonuclease/phosphatase"/>
    <property type="match status" value="1"/>
</dbReference>
<dbReference type="InterPro" id="IPR012337">
    <property type="entry name" value="RNaseH-like_sf"/>
</dbReference>
<proteinExistence type="predicted"/>
<dbReference type="Pfam" id="PF00078">
    <property type="entry name" value="RVT_1"/>
    <property type="match status" value="1"/>
</dbReference>
<dbReference type="InterPro" id="IPR026960">
    <property type="entry name" value="RVT-Znf"/>
</dbReference>
<dbReference type="SUPFAM" id="SSF56672">
    <property type="entry name" value="DNA/RNA polymerases"/>
    <property type="match status" value="1"/>
</dbReference>
<accession>A0A2N9FD36</accession>
<dbReference type="SUPFAM" id="SSF53098">
    <property type="entry name" value="Ribonuclease H-like"/>
    <property type="match status" value="1"/>
</dbReference>
<organism evidence="3">
    <name type="scientific">Fagus sylvatica</name>
    <name type="common">Beechnut</name>
    <dbReference type="NCBI Taxonomy" id="28930"/>
    <lineage>
        <taxon>Eukaryota</taxon>
        <taxon>Viridiplantae</taxon>
        <taxon>Streptophyta</taxon>
        <taxon>Embryophyta</taxon>
        <taxon>Tracheophyta</taxon>
        <taxon>Spermatophyta</taxon>
        <taxon>Magnoliopsida</taxon>
        <taxon>eudicotyledons</taxon>
        <taxon>Gunneridae</taxon>
        <taxon>Pentapetalae</taxon>
        <taxon>rosids</taxon>
        <taxon>fabids</taxon>
        <taxon>Fagales</taxon>
        <taxon>Fagaceae</taxon>
        <taxon>Fagus</taxon>
    </lineage>
</organism>
<evidence type="ECO:0000259" key="2">
    <source>
        <dbReference type="PROSITE" id="PS50878"/>
    </source>
</evidence>
<dbReference type="GO" id="GO:0003676">
    <property type="term" value="F:nucleic acid binding"/>
    <property type="evidence" value="ECO:0007669"/>
    <property type="project" value="InterPro"/>
</dbReference>
<dbReference type="InterPro" id="IPR025558">
    <property type="entry name" value="DUF4283"/>
</dbReference>
<dbReference type="Gene3D" id="3.30.420.10">
    <property type="entry name" value="Ribonuclease H-like superfamily/Ribonuclease H"/>
    <property type="match status" value="1"/>
</dbReference>
<dbReference type="InterPro" id="IPR025836">
    <property type="entry name" value="Zn_knuckle_CX2CX4HX4C"/>
</dbReference>
<dbReference type="PANTHER" id="PTHR33116">
    <property type="entry name" value="REVERSE TRANSCRIPTASE ZINC-BINDING DOMAIN-CONTAINING PROTEIN-RELATED-RELATED"/>
    <property type="match status" value="1"/>
</dbReference>
<feature type="domain" description="Reverse transcriptase" evidence="2">
    <location>
        <begin position="771"/>
        <end position="1041"/>
    </location>
</feature>
<gene>
    <name evidence="3" type="ORF">FSB_LOCUS13015</name>
</gene>
<dbReference type="CDD" id="cd01650">
    <property type="entry name" value="RT_nLTR_like"/>
    <property type="match status" value="1"/>
</dbReference>
<dbReference type="GO" id="GO:0004523">
    <property type="term" value="F:RNA-DNA hybrid ribonuclease activity"/>
    <property type="evidence" value="ECO:0007669"/>
    <property type="project" value="InterPro"/>
</dbReference>
<name>A0A2N9FD36_FAGSY</name>
<reference evidence="3" key="1">
    <citation type="submission" date="2018-02" db="EMBL/GenBank/DDBJ databases">
        <authorList>
            <person name="Cohen D.B."/>
            <person name="Kent A.D."/>
        </authorList>
    </citation>
    <scope>NUCLEOTIDE SEQUENCE</scope>
</reference>